<dbReference type="Proteomes" id="UP000557688">
    <property type="component" value="Unassembled WGS sequence"/>
</dbReference>
<accession>A0A839V1G9</accession>
<dbReference type="PANTHER" id="PTHR32552:SF89">
    <property type="entry name" value="CATECHOLATE SIDEROPHORE RECEPTOR FIU"/>
    <property type="match status" value="1"/>
</dbReference>
<comment type="caution">
    <text evidence="16">The sequence shown here is derived from an EMBL/GenBank/DDBJ whole genome shotgun (WGS) entry which is preliminary data.</text>
</comment>
<evidence type="ECO:0000256" key="6">
    <source>
        <dbReference type="ARBA" id="ARBA00022729"/>
    </source>
</evidence>
<reference evidence="16 18" key="2">
    <citation type="submission" date="2020-08" db="EMBL/GenBank/DDBJ databases">
        <title>Genomic Encyclopedia of Type Strains, Phase III (KMG-III): the genomes of soil and plant-associated and newly described type strains.</title>
        <authorList>
            <person name="Whitman W."/>
        </authorList>
    </citation>
    <scope>NUCLEOTIDE SEQUENCE [LARGE SCALE GENOMIC DNA]</scope>
    <source>
        <strain evidence="16 18">CECT 8088</strain>
    </source>
</reference>
<dbReference type="InterPro" id="IPR037066">
    <property type="entry name" value="Plug_dom_sf"/>
</dbReference>
<evidence type="ECO:0000256" key="13">
    <source>
        <dbReference type="SAM" id="SignalP"/>
    </source>
</evidence>
<evidence type="ECO:0000313" key="17">
    <source>
        <dbReference type="EMBL" id="NVN30447.1"/>
    </source>
</evidence>
<feature type="signal peptide" evidence="13">
    <location>
        <begin position="1"/>
        <end position="22"/>
    </location>
</feature>
<dbReference type="EMBL" id="JACHXV010000010">
    <property type="protein sequence ID" value="MBB3174695.1"/>
    <property type="molecule type" value="Genomic_DNA"/>
</dbReference>
<proteinExistence type="inferred from homology"/>
<keyword evidence="11" id="KW-0998">Cell outer membrane</keyword>
<keyword evidence="16" id="KW-0675">Receptor</keyword>
<evidence type="ECO:0000256" key="11">
    <source>
        <dbReference type="ARBA" id="ARBA00023237"/>
    </source>
</evidence>
<name>A0A839V1G9_9PROT</name>
<dbReference type="EMBL" id="JABXXQ010000154">
    <property type="protein sequence ID" value="NVN30447.1"/>
    <property type="molecule type" value="Genomic_DNA"/>
</dbReference>
<dbReference type="InterPro" id="IPR012910">
    <property type="entry name" value="Plug_dom"/>
</dbReference>
<dbReference type="Proteomes" id="UP000565205">
    <property type="component" value="Unassembled WGS sequence"/>
</dbReference>
<keyword evidence="9 12" id="KW-0798">TonB box</keyword>
<evidence type="ECO:0000256" key="3">
    <source>
        <dbReference type="ARBA" id="ARBA00022452"/>
    </source>
</evidence>
<evidence type="ECO:0000259" key="14">
    <source>
        <dbReference type="Pfam" id="PF00593"/>
    </source>
</evidence>
<dbReference type="Gene3D" id="2.170.130.10">
    <property type="entry name" value="TonB-dependent receptor, plug domain"/>
    <property type="match status" value="1"/>
</dbReference>
<keyword evidence="18" id="KW-1185">Reference proteome</keyword>
<organism evidence="16 18">
    <name type="scientific">Endobacter medicaginis</name>
    <dbReference type="NCBI Taxonomy" id="1181271"/>
    <lineage>
        <taxon>Bacteria</taxon>
        <taxon>Pseudomonadati</taxon>
        <taxon>Pseudomonadota</taxon>
        <taxon>Alphaproteobacteria</taxon>
        <taxon>Acetobacterales</taxon>
        <taxon>Acetobacteraceae</taxon>
        <taxon>Endobacter</taxon>
    </lineage>
</organism>
<evidence type="ECO:0000256" key="8">
    <source>
        <dbReference type="ARBA" id="ARBA00023065"/>
    </source>
</evidence>
<evidence type="ECO:0000256" key="4">
    <source>
        <dbReference type="ARBA" id="ARBA00022496"/>
    </source>
</evidence>
<evidence type="ECO:0000256" key="5">
    <source>
        <dbReference type="ARBA" id="ARBA00022692"/>
    </source>
</evidence>
<gene>
    <name evidence="16" type="ORF">FHR90_002541</name>
    <name evidence="17" type="ORF">HUK83_08880</name>
</gene>
<keyword evidence="10 12" id="KW-0472">Membrane</keyword>
<evidence type="ECO:0000256" key="1">
    <source>
        <dbReference type="ARBA" id="ARBA00004571"/>
    </source>
</evidence>
<dbReference type="GO" id="GO:0015344">
    <property type="term" value="F:siderophore uptake transmembrane transporter activity"/>
    <property type="evidence" value="ECO:0007669"/>
    <property type="project" value="TreeGrafter"/>
</dbReference>
<feature type="domain" description="TonB-dependent receptor plug" evidence="15">
    <location>
        <begin position="56"/>
        <end position="154"/>
    </location>
</feature>
<dbReference type="InterPro" id="IPR039426">
    <property type="entry name" value="TonB-dep_rcpt-like"/>
</dbReference>
<dbReference type="SUPFAM" id="SSF56935">
    <property type="entry name" value="Porins"/>
    <property type="match status" value="1"/>
</dbReference>
<dbReference type="Gene3D" id="2.40.170.20">
    <property type="entry name" value="TonB-dependent receptor, beta-barrel domain"/>
    <property type="match status" value="1"/>
</dbReference>
<keyword evidence="8" id="KW-0406">Ion transport</keyword>
<evidence type="ECO:0000313" key="19">
    <source>
        <dbReference type="Proteomes" id="UP000565205"/>
    </source>
</evidence>
<evidence type="ECO:0000256" key="12">
    <source>
        <dbReference type="RuleBase" id="RU003357"/>
    </source>
</evidence>
<dbReference type="InterPro" id="IPR036942">
    <property type="entry name" value="Beta-barrel_TonB_sf"/>
</dbReference>
<feature type="domain" description="TonB-dependent receptor-like beta-barrel" evidence="14">
    <location>
        <begin position="257"/>
        <end position="724"/>
    </location>
</feature>
<comment type="subcellular location">
    <subcellularLocation>
        <location evidence="1">Cell outer membrane</location>
        <topology evidence="1">Multi-pass membrane protein</topology>
    </subcellularLocation>
</comment>
<evidence type="ECO:0000259" key="15">
    <source>
        <dbReference type="Pfam" id="PF07715"/>
    </source>
</evidence>
<dbReference type="RefSeq" id="WP_176623987.1">
    <property type="nucleotide sequence ID" value="NZ_JABXXQ010000154.1"/>
</dbReference>
<sequence>MSLLRPLLVLSAAFCVARSSLAEPPRKKPATTTQNIVVTGSLANAAGGGNILPQTETRSVSTVSQAAIERAAPTLNAYQLVARLPGANVAMSDPYGLSQQLSITVRGFTQDQIGYVLEGMPLGDMGYYNGYPSQFADSENLRSVSFAQGAADLDSPVVNAAGGLLTLSFRDPATRPGGEVSYSYGTYRAQRVFARADTGTLGASGIRAFLSYSHTVADNWRGPGRDWRDHVDFKAVREWGEGTRIALAGTYHDAYTSSYPEVTADQWHADGIGGQDNYAGDYATGGTGYWKLYAGTYHLIYLSAPSDLRVNSAISLHATPYFQFGYGNSPGGTTIATSGLFQGAEALPYTLDIPGAQDGQANVVGNYTGQQYRTGWRPSLDWRWRGHRFVLGYWGEYDHEQDRQSFGLIGDDGTPGNAWDNAANARVLLPDGRALLASDTGTITRINMIFVGDTWTVPGTSLTLQAGFKQAWVTRDGTNHLPGPQYRSSITDSAPLPRIGARWQITARHQLFLSATTNFRTPAQSTLFDVYDPSSGEVISAANTDLRREYAISEEFGYRYSGDWLIGSIAFFNANLTNHQVATVIDLNGALVGATVNAGGETSRGVDIELGTKPWHHVSPYVSAEYLHATMDNDFTTGEQVLPTAGKRAVGSPSVQLAASLTYDDGRLFGSIGGKYVGRQYATFMNDERLPGRATGDIALGWRLDPRRLAGREVRPQLRLNVLNFTDAHFRSGIASPTSNALDTAARDGSTVAGSAPTFYIGGGFAAMITASAGF</sequence>
<comment type="similarity">
    <text evidence="12">Belongs to the TonB-dependent receptor family.</text>
</comment>
<evidence type="ECO:0000256" key="2">
    <source>
        <dbReference type="ARBA" id="ARBA00022448"/>
    </source>
</evidence>
<keyword evidence="7" id="KW-0408">Iron</keyword>
<dbReference type="InterPro" id="IPR000531">
    <property type="entry name" value="Beta-barrel_TonB"/>
</dbReference>
<evidence type="ECO:0000313" key="16">
    <source>
        <dbReference type="EMBL" id="MBB3174695.1"/>
    </source>
</evidence>
<protein>
    <submittedName>
        <fullName evidence="16">Outer membrane receptor protein involved in Fe transport</fullName>
    </submittedName>
    <submittedName>
        <fullName evidence="17">TonB-dependent receptor</fullName>
    </submittedName>
</protein>
<dbReference type="Pfam" id="PF07715">
    <property type="entry name" value="Plug"/>
    <property type="match status" value="1"/>
</dbReference>
<keyword evidence="6 13" id="KW-0732">Signal</keyword>
<dbReference type="PANTHER" id="PTHR32552">
    <property type="entry name" value="FERRICHROME IRON RECEPTOR-RELATED"/>
    <property type="match status" value="1"/>
</dbReference>
<dbReference type="AlphaFoldDB" id="A0A839V1G9"/>
<evidence type="ECO:0000256" key="7">
    <source>
        <dbReference type="ARBA" id="ARBA00023004"/>
    </source>
</evidence>
<dbReference type="Pfam" id="PF00593">
    <property type="entry name" value="TonB_dep_Rec_b-barrel"/>
    <property type="match status" value="1"/>
</dbReference>
<keyword evidence="3" id="KW-1134">Transmembrane beta strand</keyword>
<keyword evidence="5" id="KW-0812">Transmembrane</keyword>
<keyword evidence="4" id="KW-0410">Iron transport</keyword>
<evidence type="ECO:0000313" key="18">
    <source>
        <dbReference type="Proteomes" id="UP000557688"/>
    </source>
</evidence>
<keyword evidence="2" id="KW-0813">Transport</keyword>
<evidence type="ECO:0000256" key="9">
    <source>
        <dbReference type="ARBA" id="ARBA00023077"/>
    </source>
</evidence>
<evidence type="ECO:0000256" key="10">
    <source>
        <dbReference type="ARBA" id="ARBA00023136"/>
    </source>
</evidence>
<dbReference type="GO" id="GO:0009279">
    <property type="term" value="C:cell outer membrane"/>
    <property type="evidence" value="ECO:0007669"/>
    <property type="project" value="UniProtKB-SubCell"/>
</dbReference>
<reference evidence="17 19" key="1">
    <citation type="submission" date="2020-06" db="EMBL/GenBank/DDBJ databases">
        <title>Description of novel acetic acid bacteria.</title>
        <authorList>
            <person name="Sombolestani A."/>
        </authorList>
    </citation>
    <scope>NUCLEOTIDE SEQUENCE [LARGE SCALE GENOMIC DNA]</scope>
    <source>
        <strain evidence="17 19">LMG 26838</strain>
    </source>
</reference>
<feature type="chain" id="PRO_5036240740" evidence="13">
    <location>
        <begin position="23"/>
        <end position="775"/>
    </location>
</feature>